<evidence type="ECO:0000313" key="2">
    <source>
        <dbReference type="Proteomes" id="UP001066276"/>
    </source>
</evidence>
<name>A0AAV7Q1B6_PLEWA</name>
<protein>
    <submittedName>
        <fullName evidence="1">Uncharacterized protein</fullName>
    </submittedName>
</protein>
<organism evidence="1 2">
    <name type="scientific">Pleurodeles waltl</name>
    <name type="common">Iberian ribbed newt</name>
    <dbReference type="NCBI Taxonomy" id="8319"/>
    <lineage>
        <taxon>Eukaryota</taxon>
        <taxon>Metazoa</taxon>
        <taxon>Chordata</taxon>
        <taxon>Craniata</taxon>
        <taxon>Vertebrata</taxon>
        <taxon>Euteleostomi</taxon>
        <taxon>Amphibia</taxon>
        <taxon>Batrachia</taxon>
        <taxon>Caudata</taxon>
        <taxon>Salamandroidea</taxon>
        <taxon>Salamandridae</taxon>
        <taxon>Pleurodelinae</taxon>
        <taxon>Pleurodeles</taxon>
    </lineage>
</organism>
<reference evidence="1" key="1">
    <citation type="journal article" date="2022" name="bioRxiv">
        <title>Sequencing and chromosome-scale assembly of the giantPleurodeles waltlgenome.</title>
        <authorList>
            <person name="Brown T."/>
            <person name="Elewa A."/>
            <person name="Iarovenko S."/>
            <person name="Subramanian E."/>
            <person name="Araus A.J."/>
            <person name="Petzold A."/>
            <person name="Susuki M."/>
            <person name="Suzuki K.-i.T."/>
            <person name="Hayashi T."/>
            <person name="Toyoda A."/>
            <person name="Oliveira C."/>
            <person name="Osipova E."/>
            <person name="Leigh N.D."/>
            <person name="Simon A."/>
            <person name="Yun M.H."/>
        </authorList>
    </citation>
    <scope>NUCLEOTIDE SEQUENCE</scope>
    <source>
        <strain evidence="1">20211129_DDA</strain>
        <tissue evidence="1">Liver</tissue>
    </source>
</reference>
<sequence>MSYRCLSKQGSRRRYSVSLSVDEKVVEKMSALWVLCGAGQYGTPPVLDTTSCAEVEEVGHWIGFRGLEQHLDDFSVAEVEAEAEALAFVAIFSTEPKGGMTETVFRADYGQEAVVDRQPLS</sequence>
<comment type="caution">
    <text evidence="1">The sequence shown here is derived from an EMBL/GenBank/DDBJ whole genome shotgun (WGS) entry which is preliminary data.</text>
</comment>
<accession>A0AAV7Q1B6</accession>
<dbReference type="Proteomes" id="UP001066276">
    <property type="component" value="Chromosome 6"/>
</dbReference>
<dbReference type="AlphaFoldDB" id="A0AAV7Q1B6"/>
<keyword evidence="2" id="KW-1185">Reference proteome</keyword>
<evidence type="ECO:0000313" key="1">
    <source>
        <dbReference type="EMBL" id="KAJ1133994.1"/>
    </source>
</evidence>
<dbReference type="EMBL" id="JANPWB010000010">
    <property type="protein sequence ID" value="KAJ1133994.1"/>
    <property type="molecule type" value="Genomic_DNA"/>
</dbReference>
<proteinExistence type="predicted"/>
<gene>
    <name evidence="1" type="ORF">NDU88_000464</name>
</gene>